<evidence type="ECO:0000313" key="1">
    <source>
        <dbReference type="EMBL" id="SPD13591.1"/>
    </source>
</evidence>
<protein>
    <submittedName>
        <fullName evidence="1">Uncharacterized protein</fullName>
    </submittedName>
</protein>
<dbReference type="EMBL" id="OIVN01003789">
    <property type="protein sequence ID" value="SPD13591.1"/>
    <property type="molecule type" value="Genomic_DNA"/>
</dbReference>
<organism evidence="1">
    <name type="scientific">Fagus sylvatica</name>
    <name type="common">Beechnut</name>
    <dbReference type="NCBI Taxonomy" id="28930"/>
    <lineage>
        <taxon>Eukaryota</taxon>
        <taxon>Viridiplantae</taxon>
        <taxon>Streptophyta</taxon>
        <taxon>Embryophyta</taxon>
        <taxon>Tracheophyta</taxon>
        <taxon>Spermatophyta</taxon>
        <taxon>Magnoliopsida</taxon>
        <taxon>eudicotyledons</taxon>
        <taxon>Gunneridae</taxon>
        <taxon>Pentapetalae</taxon>
        <taxon>rosids</taxon>
        <taxon>fabids</taxon>
        <taxon>Fagales</taxon>
        <taxon>Fagaceae</taxon>
        <taxon>Fagus</taxon>
    </lineage>
</organism>
<reference evidence="1" key="1">
    <citation type="submission" date="2018-02" db="EMBL/GenBank/DDBJ databases">
        <authorList>
            <person name="Cohen D.B."/>
            <person name="Kent A.D."/>
        </authorList>
    </citation>
    <scope>NUCLEOTIDE SEQUENCE</scope>
</reference>
<dbReference type="AlphaFoldDB" id="A0A2N9HPG3"/>
<name>A0A2N9HPG3_FAGSY</name>
<gene>
    <name evidence="1" type="ORF">FSB_LOCUS41473</name>
</gene>
<sequence length="78" mass="8246">MLLIDLRSNAFVDEVAVESANDVTADFDDEVVAVAVVDVIADFNYESCNRSADVVVAKVTIDTTSDVSADVADALFSS</sequence>
<proteinExistence type="predicted"/>
<accession>A0A2N9HPG3</accession>